<proteinExistence type="predicted"/>
<evidence type="ECO:0000256" key="1">
    <source>
        <dbReference type="ARBA" id="ARBA00022448"/>
    </source>
</evidence>
<dbReference type="Gene3D" id="3.40.50.300">
    <property type="entry name" value="P-loop containing nucleotide triphosphate hydrolases"/>
    <property type="match status" value="1"/>
</dbReference>
<dbReference type="InterPro" id="IPR003439">
    <property type="entry name" value="ABC_transporter-like_ATP-bd"/>
</dbReference>
<dbReference type="SMART" id="SM00382">
    <property type="entry name" value="AAA"/>
    <property type="match status" value="1"/>
</dbReference>
<evidence type="ECO:0000313" key="5">
    <source>
        <dbReference type="EMBL" id="SQJ09658.1"/>
    </source>
</evidence>
<evidence type="ECO:0000313" key="6">
    <source>
        <dbReference type="Proteomes" id="UP000249008"/>
    </source>
</evidence>
<accession>A0AAX2JCG2</accession>
<dbReference type="PANTHER" id="PTHR42781:SF8">
    <property type="entry name" value="BICARBONATE TRANSPORT ATP-BINDING PROTEIN CMPC"/>
    <property type="match status" value="1"/>
</dbReference>
<sequence>MITLNNVYRLLNLKKIFEITGNKKTIFENMNLEIDNNKITIVLGKSGCGKTTLLRMIAGLEEITYGNIDFYNKSGEKVKAKIGMVFQESRLMPWLTVKENIEIHGNKTDTDKYLKMISLEEFKDAYPSQLSGGMAQRVAIARALSYQPDTLLMDEPFSALDYFTREQLQREIINVYEKTETGIVFVTHNIDEALMLAHKIIVINEGKIYSYDIAKEFPRDVADMELINLKKEILKKINN</sequence>
<dbReference type="GeneID" id="78453607"/>
<dbReference type="Proteomes" id="UP000249008">
    <property type="component" value="Chromosome 1"/>
</dbReference>
<dbReference type="PROSITE" id="PS00211">
    <property type="entry name" value="ABC_TRANSPORTER_1"/>
    <property type="match status" value="1"/>
</dbReference>
<dbReference type="InterPro" id="IPR027417">
    <property type="entry name" value="P-loop_NTPase"/>
</dbReference>
<name>A0AAX2JCG2_9FUSO</name>
<organism evidence="5 6">
    <name type="scientific">Fusobacterium ulcerans</name>
    <dbReference type="NCBI Taxonomy" id="861"/>
    <lineage>
        <taxon>Bacteria</taxon>
        <taxon>Fusobacteriati</taxon>
        <taxon>Fusobacteriota</taxon>
        <taxon>Fusobacteriia</taxon>
        <taxon>Fusobacteriales</taxon>
        <taxon>Fusobacteriaceae</taxon>
        <taxon>Fusobacterium</taxon>
    </lineage>
</organism>
<keyword evidence="2" id="KW-0547">Nucleotide-binding</keyword>
<dbReference type="EMBL" id="LS483487">
    <property type="protein sequence ID" value="SQJ09658.1"/>
    <property type="molecule type" value="Genomic_DNA"/>
</dbReference>
<dbReference type="InterPro" id="IPR050093">
    <property type="entry name" value="ABC_SmlMolc_Importer"/>
</dbReference>
<dbReference type="KEGG" id="ful:C4N20_02220"/>
<dbReference type="GO" id="GO:0016887">
    <property type="term" value="F:ATP hydrolysis activity"/>
    <property type="evidence" value="ECO:0007669"/>
    <property type="project" value="InterPro"/>
</dbReference>
<dbReference type="GO" id="GO:0005524">
    <property type="term" value="F:ATP binding"/>
    <property type="evidence" value="ECO:0007669"/>
    <property type="project" value="UniProtKB-KW"/>
</dbReference>
<protein>
    <submittedName>
        <fullName evidence="5">Aliphatic sulfonates import ATP-binding protein SsuB</fullName>
        <ecNumber evidence="5">3.6.3.-</ecNumber>
    </submittedName>
</protein>
<dbReference type="SUPFAM" id="SSF52540">
    <property type="entry name" value="P-loop containing nucleoside triphosphate hydrolases"/>
    <property type="match status" value="1"/>
</dbReference>
<dbReference type="Pfam" id="PF00005">
    <property type="entry name" value="ABC_tran"/>
    <property type="match status" value="1"/>
</dbReference>
<dbReference type="InterPro" id="IPR017871">
    <property type="entry name" value="ABC_transporter-like_CS"/>
</dbReference>
<evidence type="ECO:0000256" key="2">
    <source>
        <dbReference type="ARBA" id="ARBA00022741"/>
    </source>
</evidence>
<dbReference type="AlphaFoldDB" id="A0AAX2JCG2"/>
<dbReference type="PROSITE" id="PS50893">
    <property type="entry name" value="ABC_TRANSPORTER_2"/>
    <property type="match status" value="1"/>
</dbReference>
<gene>
    <name evidence="5" type="primary">ssuB</name>
    <name evidence="5" type="ORF">NCTC12112_02326</name>
</gene>
<evidence type="ECO:0000256" key="3">
    <source>
        <dbReference type="ARBA" id="ARBA00022840"/>
    </source>
</evidence>
<keyword evidence="1" id="KW-0813">Transport</keyword>
<keyword evidence="5" id="KW-0378">Hydrolase</keyword>
<feature type="domain" description="ABC transporter" evidence="4">
    <location>
        <begin position="8"/>
        <end position="230"/>
    </location>
</feature>
<reference evidence="5 6" key="1">
    <citation type="submission" date="2018-06" db="EMBL/GenBank/DDBJ databases">
        <authorList>
            <consortium name="Pathogen Informatics"/>
            <person name="Doyle S."/>
        </authorList>
    </citation>
    <scope>NUCLEOTIDE SEQUENCE [LARGE SCALE GENOMIC DNA]</scope>
    <source>
        <strain evidence="5 6">NCTC12112</strain>
    </source>
</reference>
<dbReference type="EC" id="3.6.3.-" evidence="5"/>
<dbReference type="PANTHER" id="PTHR42781">
    <property type="entry name" value="SPERMIDINE/PUTRESCINE IMPORT ATP-BINDING PROTEIN POTA"/>
    <property type="match status" value="1"/>
</dbReference>
<dbReference type="RefSeq" id="WP_005981310.1">
    <property type="nucleotide sequence ID" value="NZ_CABKNW010000005.1"/>
</dbReference>
<evidence type="ECO:0000259" key="4">
    <source>
        <dbReference type="PROSITE" id="PS50893"/>
    </source>
</evidence>
<keyword evidence="3 5" id="KW-0067">ATP-binding</keyword>
<dbReference type="InterPro" id="IPR003593">
    <property type="entry name" value="AAA+_ATPase"/>
</dbReference>